<comment type="caution">
    <text evidence="1">The sequence shown here is derived from an EMBL/GenBank/DDBJ whole genome shotgun (WGS) entry which is preliminary data.</text>
</comment>
<protein>
    <submittedName>
        <fullName evidence="1">Uncharacterized protein</fullName>
    </submittedName>
</protein>
<dbReference type="AlphaFoldDB" id="A0A5J9T505"/>
<dbReference type="Gramene" id="TVU06317">
    <property type="protein sequence ID" value="TVU06317"/>
    <property type="gene ID" value="EJB05_49524"/>
</dbReference>
<proteinExistence type="predicted"/>
<gene>
    <name evidence="1" type="ORF">EJB05_49524</name>
</gene>
<dbReference type="Proteomes" id="UP000324897">
    <property type="component" value="Unassembled WGS sequence"/>
</dbReference>
<reference evidence="1 2" key="1">
    <citation type="journal article" date="2019" name="Sci. Rep.">
        <title>A high-quality genome of Eragrostis curvula grass provides insights into Poaceae evolution and supports new strategies to enhance forage quality.</title>
        <authorList>
            <person name="Carballo J."/>
            <person name="Santos B.A.C.M."/>
            <person name="Zappacosta D."/>
            <person name="Garbus I."/>
            <person name="Selva J.P."/>
            <person name="Gallo C.A."/>
            <person name="Diaz A."/>
            <person name="Albertini E."/>
            <person name="Caccamo M."/>
            <person name="Echenique V."/>
        </authorList>
    </citation>
    <scope>NUCLEOTIDE SEQUENCE [LARGE SCALE GENOMIC DNA]</scope>
    <source>
        <strain evidence="2">cv. Victoria</strain>
        <tissue evidence="1">Leaf</tissue>
    </source>
</reference>
<evidence type="ECO:0000313" key="1">
    <source>
        <dbReference type="EMBL" id="TVU06317.1"/>
    </source>
</evidence>
<sequence length="104" mass="10832">MKILVGTHLSSAPAHSLCLPGRFLPHFFSSPDHHLLHCRAEPKLAALPPQSISARAAAAGATLEALEAPSAASFRNRFVFLPASFAVPSTCAQPSSPTASSLMS</sequence>
<accession>A0A5J9T505</accession>
<evidence type="ECO:0000313" key="2">
    <source>
        <dbReference type="Proteomes" id="UP000324897"/>
    </source>
</evidence>
<feature type="non-terminal residue" evidence="1">
    <location>
        <position position="1"/>
    </location>
</feature>
<organism evidence="1 2">
    <name type="scientific">Eragrostis curvula</name>
    <name type="common">weeping love grass</name>
    <dbReference type="NCBI Taxonomy" id="38414"/>
    <lineage>
        <taxon>Eukaryota</taxon>
        <taxon>Viridiplantae</taxon>
        <taxon>Streptophyta</taxon>
        <taxon>Embryophyta</taxon>
        <taxon>Tracheophyta</taxon>
        <taxon>Spermatophyta</taxon>
        <taxon>Magnoliopsida</taxon>
        <taxon>Liliopsida</taxon>
        <taxon>Poales</taxon>
        <taxon>Poaceae</taxon>
        <taxon>PACMAD clade</taxon>
        <taxon>Chloridoideae</taxon>
        <taxon>Eragrostideae</taxon>
        <taxon>Eragrostidinae</taxon>
        <taxon>Eragrostis</taxon>
    </lineage>
</organism>
<keyword evidence="2" id="KW-1185">Reference proteome</keyword>
<dbReference type="EMBL" id="RWGY01000051">
    <property type="protein sequence ID" value="TVU06317.1"/>
    <property type="molecule type" value="Genomic_DNA"/>
</dbReference>
<name>A0A5J9T505_9POAL</name>